<dbReference type="AlphaFoldDB" id="I8UQI9"/>
<evidence type="ECO:0000313" key="6">
    <source>
        <dbReference type="EMBL" id="EIY16485.1"/>
    </source>
</evidence>
<dbReference type="InterPro" id="IPR045304">
    <property type="entry name" value="LbH_SAT"/>
</dbReference>
<dbReference type="InterPro" id="IPR001451">
    <property type="entry name" value="Hexapep"/>
</dbReference>
<dbReference type="PROSITE" id="PS00101">
    <property type="entry name" value="HEXAPEP_TRANSFERASES"/>
    <property type="match status" value="1"/>
</dbReference>
<evidence type="ECO:0000256" key="4">
    <source>
        <dbReference type="ARBA" id="ARBA00023315"/>
    </source>
</evidence>
<keyword evidence="7" id="KW-1185">Reference proteome</keyword>
<evidence type="ECO:0000256" key="3">
    <source>
        <dbReference type="ARBA" id="ARBA00022737"/>
    </source>
</evidence>
<dbReference type="OrthoDB" id="9812571at2"/>
<dbReference type="HOGENOM" id="CLU_051638_11_0_10"/>
<dbReference type="Pfam" id="PF00132">
    <property type="entry name" value="Hexapep"/>
    <property type="match status" value="1"/>
</dbReference>
<proteinExistence type="inferred from homology"/>
<evidence type="ECO:0000313" key="7">
    <source>
        <dbReference type="Proteomes" id="UP000003741"/>
    </source>
</evidence>
<keyword evidence="4 5" id="KW-0012">Acyltransferase</keyword>
<accession>I8UQI9</accession>
<comment type="similarity">
    <text evidence="1 5">Belongs to the transferase hexapeptide repeat family.</text>
</comment>
<sequence>MIITKADLIEYLKADFGVQEMKYPLLSRLTLGENYAMFSYIKNLRYLEYYINKKQKLWDKVFYYYHLMKHRKKCLKYQINISPNTIGKGLLLMHPGFRRIGAYMKIGDYCTVLPMVLIGKKSPLSDTSCCVIGNHCYIGTGAIIMEPVTIGNNVIIAAGAVVTKDIPDNVVVAGNPAKVIKVLENVL</sequence>
<dbReference type="InterPro" id="IPR018357">
    <property type="entry name" value="Hexapep_transf_CS"/>
</dbReference>
<name>I8UQI9_9BACE</name>
<dbReference type="GO" id="GO:0009001">
    <property type="term" value="F:serine O-acetyltransferase activity"/>
    <property type="evidence" value="ECO:0007669"/>
    <property type="project" value="UniProtKB-EC"/>
</dbReference>
<comment type="catalytic activity">
    <reaction evidence="5">
        <text>L-serine + acetyl-CoA = O-acetyl-L-serine + CoA</text>
        <dbReference type="Rhea" id="RHEA:24560"/>
        <dbReference type="ChEBI" id="CHEBI:33384"/>
        <dbReference type="ChEBI" id="CHEBI:57287"/>
        <dbReference type="ChEBI" id="CHEBI:57288"/>
        <dbReference type="ChEBI" id="CHEBI:58340"/>
        <dbReference type="EC" id="2.3.1.30"/>
    </reaction>
</comment>
<evidence type="ECO:0000256" key="1">
    <source>
        <dbReference type="ARBA" id="ARBA00007274"/>
    </source>
</evidence>
<dbReference type="EC" id="2.3.1.30" evidence="5"/>
<dbReference type="PANTHER" id="PTHR23416">
    <property type="entry name" value="SIALIC ACID SYNTHASE-RELATED"/>
    <property type="match status" value="1"/>
</dbReference>
<protein>
    <recommendedName>
        <fullName evidence="5">Serine acetyltransferase</fullName>
        <ecNumber evidence="5">2.3.1.30</ecNumber>
    </recommendedName>
</protein>
<dbReference type="SUPFAM" id="SSF51161">
    <property type="entry name" value="Trimeric LpxA-like enzymes"/>
    <property type="match status" value="1"/>
</dbReference>
<comment type="caution">
    <text evidence="6">The sequence shown here is derived from an EMBL/GenBank/DDBJ whole genome shotgun (WGS) entry which is preliminary data.</text>
</comment>
<keyword evidence="2 5" id="KW-0808">Transferase</keyword>
<dbReference type="EMBL" id="AGXG01000163">
    <property type="protein sequence ID" value="EIY16485.1"/>
    <property type="molecule type" value="Genomic_DNA"/>
</dbReference>
<dbReference type="RefSeq" id="WP_007219850.1">
    <property type="nucleotide sequence ID" value="NZ_JH724101.1"/>
</dbReference>
<reference evidence="6 7" key="1">
    <citation type="submission" date="2012-02" db="EMBL/GenBank/DDBJ databases">
        <title>The Genome Sequence of Bacteroides cellulosilyticus CL02T12C19.</title>
        <authorList>
            <consortium name="The Broad Institute Genome Sequencing Platform"/>
            <person name="Earl A."/>
            <person name="Ward D."/>
            <person name="Feldgarden M."/>
            <person name="Gevers D."/>
            <person name="Zitomersky N.L."/>
            <person name="Coyne M.J."/>
            <person name="Comstock L.E."/>
            <person name="Young S.K."/>
            <person name="Zeng Q."/>
            <person name="Gargeya S."/>
            <person name="Fitzgerald M."/>
            <person name="Haas B."/>
            <person name="Abouelleil A."/>
            <person name="Alvarado L."/>
            <person name="Arachchi H.M."/>
            <person name="Berlin A."/>
            <person name="Chapman S.B."/>
            <person name="Gearin G."/>
            <person name="Goldberg J."/>
            <person name="Griggs A."/>
            <person name="Gujja S."/>
            <person name="Hansen M."/>
            <person name="Heiman D."/>
            <person name="Howarth C."/>
            <person name="Larimer J."/>
            <person name="Lui A."/>
            <person name="MacDonald P.J.P."/>
            <person name="McCowen C."/>
            <person name="Montmayeur A."/>
            <person name="Murphy C."/>
            <person name="Neiman D."/>
            <person name="Pearson M."/>
            <person name="Priest M."/>
            <person name="Roberts A."/>
            <person name="Saif S."/>
            <person name="Shea T."/>
            <person name="Sisk P."/>
            <person name="Stolte C."/>
            <person name="Sykes S."/>
            <person name="Wortman J."/>
            <person name="Nusbaum C."/>
            <person name="Birren B."/>
        </authorList>
    </citation>
    <scope>NUCLEOTIDE SEQUENCE [LARGE SCALE GENOMIC DNA]</scope>
    <source>
        <strain evidence="6 7">CL02T12C19</strain>
    </source>
</reference>
<dbReference type="InterPro" id="IPR011004">
    <property type="entry name" value="Trimer_LpxA-like_sf"/>
</dbReference>
<keyword evidence="3" id="KW-0677">Repeat</keyword>
<dbReference type="GO" id="GO:0006535">
    <property type="term" value="P:cysteine biosynthetic process from serine"/>
    <property type="evidence" value="ECO:0007669"/>
    <property type="project" value="InterPro"/>
</dbReference>
<dbReference type="PATRIC" id="fig|997874.3.peg.6491"/>
<organism evidence="6 7">
    <name type="scientific">Bacteroides cellulosilyticus CL02T12C19</name>
    <dbReference type="NCBI Taxonomy" id="997874"/>
    <lineage>
        <taxon>Bacteria</taxon>
        <taxon>Pseudomonadati</taxon>
        <taxon>Bacteroidota</taxon>
        <taxon>Bacteroidia</taxon>
        <taxon>Bacteroidales</taxon>
        <taxon>Bacteroidaceae</taxon>
        <taxon>Bacteroides</taxon>
    </lineage>
</organism>
<dbReference type="GO" id="GO:0005737">
    <property type="term" value="C:cytoplasm"/>
    <property type="evidence" value="ECO:0007669"/>
    <property type="project" value="InterPro"/>
</dbReference>
<evidence type="ECO:0000256" key="2">
    <source>
        <dbReference type="ARBA" id="ARBA00022679"/>
    </source>
</evidence>
<dbReference type="Proteomes" id="UP000003741">
    <property type="component" value="Unassembled WGS sequence"/>
</dbReference>
<dbReference type="PIRSF" id="PIRSF000441">
    <property type="entry name" value="CysE"/>
    <property type="match status" value="1"/>
</dbReference>
<dbReference type="InterPro" id="IPR051159">
    <property type="entry name" value="Hexapeptide_acetyltransf"/>
</dbReference>
<dbReference type="Gene3D" id="2.160.10.10">
    <property type="entry name" value="Hexapeptide repeat proteins"/>
    <property type="match status" value="1"/>
</dbReference>
<gene>
    <name evidence="6" type="ORF">HMPREF1062_06319</name>
</gene>
<dbReference type="InterPro" id="IPR005881">
    <property type="entry name" value="Ser_O-AcTrfase"/>
</dbReference>
<dbReference type="CDD" id="cd03354">
    <property type="entry name" value="LbH_SAT"/>
    <property type="match status" value="1"/>
</dbReference>
<evidence type="ECO:0000256" key="5">
    <source>
        <dbReference type="PIRNR" id="PIRNR000441"/>
    </source>
</evidence>